<gene>
    <name evidence="2" type="ORF">BJ982_003761</name>
</gene>
<comment type="caution">
    <text evidence="2">The sequence shown here is derived from an EMBL/GenBank/DDBJ whole genome shotgun (WGS) entry which is preliminary data.</text>
</comment>
<dbReference type="AlphaFoldDB" id="A0A7W7GAA5"/>
<dbReference type="RefSeq" id="WP_203959303.1">
    <property type="nucleotide sequence ID" value="NZ_BOOV01000026.1"/>
</dbReference>
<feature type="region of interest" description="Disordered" evidence="1">
    <location>
        <begin position="1"/>
        <end position="25"/>
    </location>
</feature>
<dbReference type="Proteomes" id="UP000542210">
    <property type="component" value="Unassembled WGS sequence"/>
</dbReference>
<keyword evidence="3" id="KW-1185">Reference proteome</keyword>
<name>A0A7W7GAA5_9ACTN</name>
<evidence type="ECO:0000313" key="3">
    <source>
        <dbReference type="Proteomes" id="UP000542210"/>
    </source>
</evidence>
<reference evidence="2 3" key="1">
    <citation type="submission" date="2020-08" db="EMBL/GenBank/DDBJ databases">
        <title>Sequencing the genomes of 1000 actinobacteria strains.</title>
        <authorList>
            <person name="Klenk H.-P."/>
        </authorList>
    </citation>
    <scope>NUCLEOTIDE SEQUENCE [LARGE SCALE GENOMIC DNA]</scope>
    <source>
        <strain evidence="2 3">DSM 45784</strain>
    </source>
</reference>
<proteinExistence type="predicted"/>
<accession>A0A7W7GAA5</accession>
<sequence>MDTMPEATGHGDKCGARKRDGSGATCRHPAGWGTDHVGIGHCRKHGGNTPNHVTAARAEEARRAVATYGLPRTIDPAAALLEEVHRTAGHVTWLGEKVAELAEDDLVWGVTEEVDKASGEFPGTDMTRAAKPNAWLVLYQQERKHLVDVSAAAIRAGVDAALVRMTEQQGVLLAGVISRVLARLELSPEQRALVGVVVPEELRAAVGS</sequence>
<evidence type="ECO:0000256" key="1">
    <source>
        <dbReference type="SAM" id="MobiDB-lite"/>
    </source>
</evidence>
<organism evidence="2 3">
    <name type="scientific">Sphaerisporangium siamense</name>
    <dbReference type="NCBI Taxonomy" id="795645"/>
    <lineage>
        <taxon>Bacteria</taxon>
        <taxon>Bacillati</taxon>
        <taxon>Actinomycetota</taxon>
        <taxon>Actinomycetes</taxon>
        <taxon>Streptosporangiales</taxon>
        <taxon>Streptosporangiaceae</taxon>
        <taxon>Sphaerisporangium</taxon>
    </lineage>
</organism>
<evidence type="ECO:0000313" key="2">
    <source>
        <dbReference type="EMBL" id="MBB4702217.1"/>
    </source>
</evidence>
<dbReference type="EMBL" id="JACHND010000001">
    <property type="protein sequence ID" value="MBB4702217.1"/>
    <property type="molecule type" value="Genomic_DNA"/>
</dbReference>
<feature type="compositionally biased region" description="Basic and acidic residues" evidence="1">
    <location>
        <begin position="9"/>
        <end position="21"/>
    </location>
</feature>
<protein>
    <submittedName>
        <fullName evidence="2">Uncharacterized protein</fullName>
    </submittedName>
</protein>